<dbReference type="PATRIC" id="fig|477641.3.peg.2820"/>
<dbReference type="Pfam" id="PF00440">
    <property type="entry name" value="TetR_N"/>
    <property type="match status" value="1"/>
</dbReference>
<dbReference type="InterPro" id="IPR009057">
    <property type="entry name" value="Homeodomain-like_sf"/>
</dbReference>
<dbReference type="InterPro" id="IPR001647">
    <property type="entry name" value="HTH_TetR"/>
</dbReference>
<evidence type="ECO:0000256" key="5">
    <source>
        <dbReference type="PROSITE-ProRule" id="PRU00335"/>
    </source>
</evidence>
<dbReference type="SUPFAM" id="SSF46689">
    <property type="entry name" value="Homeodomain-like"/>
    <property type="match status" value="1"/>
</dbReference>
<evidence type="ECO:0000256" key="3">
    <source>
        <dbReference type="ARBA" id="ARBA00023125"/>
    </source>
</evidence>
<proteinExistence type="predicted"/>
<sequence>MTAITPRPRGEYAKTAARRVEILTAAVEVFSSAGFHKGSLRDVAERAGLSQAGVLHHFPSKTHLIEAVLEWRDEQAQALFGDQTAGVLSIRALADLVEYNQRETPELVELYATLSAEATSPEHPVHDYFRRRYTWVIGYVREALQQADAAGELRAGVDHAGAARTLVALMDGLQVQWLYDRSSVDMAAEVRRYAQSLFTVEI</sequence>
<keyword evidence="8" id="KW-1185">Reference proteome</keyword>
<feature type="domain" description="HTH tetR-type" evidence="6">
    <location>
        <begin position="16"/>
        <end position="76"/>
    </location>
</feature>
<dbReference type="PROSITE" id="PS50977">
    <property type="entry name" value="HTH_TETR_2"/>
    <property type="match status" value="1"/>
</dbReference>
<dbReference type="PRINTS" id="PR00455">
    <property type="entry name" value="HTHTETR"/>
</dbReference>
<dbReference type="OrthoDB" id="7505659at2"/>
<dbReference type="GO" id="GO:0003677">
    <property type="term" value="F:DNA binding"/>
    <property type="evidence" value="ECO:0007669"/>
    <property type="project" value="UniProtKB-UniRule"/>
</dbReference>
<keyword evidence="3 5" id="KW-0238">DNA-binding</keyword>
<evidence type="ECO:0000256" key="4">
    <source>
        <dbReference type="ARBA" id="ARBA00023163"/>
    </source>
</evidence>
<evidence type="ECO:0000259" key="6">
    <source>
        <dbReference type="PROSITE" id="PS50977"/>
    </source>
</evidence>
<name>I4EYD0_MODI5</name>
<dbReference type="PANTHER" id="PTHR47506:SF6">
    <property type="entry name" value="HTH-TYPE TRANSCRIPTIONAL REPRESSOR NEMR"/>
    <property type="match status" value="1"/>
</dbReference>
<dbReference type="InterPro" id="IPR036271">
    <property type="entry name" value="Tet_transcr_reg_TetR-rel_C_sf"/>
</dbReference>
<dbReference type="Pfam" id="PF13977">
    <property type="entry name" value="TetR_C_6"/>
    <property type="match status" value="1"/>
</dbReference>
<dbReference type="Gene3D" id="1.10.357.10">
    <property type="entry name" value="Tetracycline Repressor, domain 2"/>
    <property type="match status" value="1"/>
</dbReference>
<dbReference type="PANTHER" id="PTHR47506">
    <property type="entry name" value="TRANSCRIPTIONAL REGULATORY PROTEIN"/>
    <property type="match status" value="1"/>
</dbReference>
<evidence type="ECO:0000313" key="7">
    <source>
        <dbReference type="EMBL" id="CCH88393.1"/>
    </source>
</evidence>
<dbReference type="InterPro" id="IPR039538">
    <property type="entry name" value="BetI_C"/>
</dbReference>
<evidence type="ECO:0000256" key="1">
    <source>
        <dbReference type="ARBA" id="ARBA00022491"/>
    </source>
</evidence>
<dbReference type="eggNOG" id="COG1309">
    <property type="taxonomic scope" value="Bacteria"/>
</dbReference>
<dbReference type="AlphaFoldDB" id="I4EYD0"/>
<dbReference type="OMA" id="AFINGME"/>
<dbReference type="HOGENOM" id="CLU_069356_44_1_11"/>
<evidence type="ECO:0000313" key="8">
    <source>
        <dbReference type="Proteomes" id="UP000006461"/>
    </source>
</evidence>
<organism evidence="7 8">
    <name type="scientific">Modestobacter italicus (strain DSM 44449 / CECT 9708 / BC 501)</name>
    <dbReference type="NCBI Taxonomy" id="2732864"/>
    <lineage>
        <taxon>Bacteria</taxon>
        <taxon>Bacillati</taxon>
        <taxon>Actinomycetota</taxon>
        <taxon>Actinomycetes</taxon>
        <taxon>Geodermatophilales</taxon>
        <taxon>Geodermatophilaceae</taxon>
        <taxon>Modestobacter</taxon>
    </lineage>
</organism>
<reference evidence="7 8" key="1">
    <citation type="journal article" date="2012" name="J. Bacteriol.">
        <title>Genome Sequence of Radiation-Resistant Modestobacter marinus Strain BC501, a Representative Actinobacterium That Thrives on Calcareous Stone Surfaces.</title>
        <authorList>
            <person name="Normand P."/>
            <person name="Gury J."/>
            <person name="Pujic P."/>
            <person name="Chouaia B."/>
            <person name="Crotti E."/>
            <person name="Brusetti L."/>
            <person name="Daffonchio D."/>
            <person name="Vacherie B."/>
            <person name="Barbe V."/>
            <person name="Medigue C."/>
            <person name="Calteau A."/>
            <person name="Ghodhbane-Gtari F."/>
            <person name="Essoussi I."/>
            <person name="Nouioui I."/>
            <person name="Abbassi-Ghozzi I."/>
            <person name="Gtari M."/>
        </authorList>
    </citation>
    <scope>NUCLEOTIDE SEQUENCE [LARGE SCALE GENOMIC DNA]</scope>
    <source>
        <strain evidence="8">BC 501</strain>
    </source>
</reference>
<evidence type="ECO:0000256" key="2">
    <source>
        <dbReference type="ARBA" id="ARBA00023015"/>
    </source>
</evidence>
<protein>
    <submittedName>
        <fullName evidence="7">Transcriptional regulator, TetR family</fullName>
    </submittedName>
</protein>
<keyword evidence="2" id="KW-0805">Transcription regulation</keyword>
<keyword evidence="4" id="KW-0804">Transcription</keyword>
<dbReference type="STRING" id="477641.MODMU_2966"/>
<dbReference type="KEGG" id="mmar:MODMU_2966"/>
<feature type="DNA-binding region" description="H-T-H motif" evidence="5">
    <location>
        <begin position="39"/>
        <end position="58"/>
    </location>
</feature>
<keyword evidence="1" id="KW-0678">Repressor</keyword>
<dbReference type="SUPFAM" id="SSF48498">
    <property type="entry name" value="Tetracyclin repressor-like, C-terminal domain"/>
    <property type="match status" value="1"/>
</dbReference>
<dbReference type="EMBL" id="FO203431">
    <property type="protein sequence ID" value="CCH88393.1"/>
    <property type="molecule type" value="Genomic_DNA"/>
</dbReference>
<dbReference type="Proteomes" id="UP000006461">
    <property type="component" value="Chromosome"/>
</dbReference>
<gene>
    <name evidence="7" type="ordered locus">MODMU_2966</name>
</gene>
<accession>I4EYD0</accession>